<keyword evidence="3" id="KW-0503">Monooxygenase</keyword>
<accession>A0AAI8YSH7</accession>
<dbReference type="GO" id="GO:0004497">
    <property type="term" value="F:monooxygenase activity"/>
    <property type="evidence" value="ECO:0007669"/>
    <property type="project" value="UniProtKB-KW"/>
</dbReference>
<organism evidence="3 4">
    <name type="scientific">Lecanosticta acicola</name>
    <dbReference type="NCBI Taxonomy" id="111012"/>
    <lineage>
        <taxon>Eukaryota</taxon>
        <taxon>Fungi</taxon>
        <taxon>Dikarya</taxon>
        <taxon>Ascomycota</taxon>
        <taxon>Pezizomycotina</taxon>
        <taxon>Dothideomycetes</taxon>
        <taxon>Dothideomycetidae</taxon>
        <taxon>Mycosphaerellales</taxon>
        <taxon>Mycosphaerellaceae</taxon>
        <taxon>Lecanosticta</taxon>
    </lineage>
</organism>
<dbReference type="PANTHER" id="PTHR24305">
    <property type="entry name" value="CYTOCHROME P450"/>
    <property type="match status" value="1"/>
</dbReference>
<evidence type="ECO:0000256" key="1">
    <source>
        <dbReference type="ARBA" id="ARBA00010617"/>
    </source>
</evidence>
<dbReference type="GO" id="GO:0016705">
    <property type="term" value="F:oxidoreductase activity, acting on paired donors, with incorporation or reduction of molecular oxygen"/>
    <property type="evidence" value="ECO:0007669"/>
    <property type="project" value="InterPro"/>
</dbReference>
<keyword evidence="3" id="KW-0560">Oxidoreductase</keyword>
<dbReference type="GO" id="GO:0020037">
    <property type="term" value="F:heme binding"/>
    <property type="evidence" value="ECO:0007669"/>
    <property type="project" value="InterPro"/>
</dbReference>
<keyword evidence="2" id="KW-0349">Heme</keyword>
<dbReference type="Pfam" id="PF00067">
    <property type="entry name" value="p450"/>
    <property type="match status" value="1"/>
</dbReference>
<protein>
    <submittedName>
        <fullName evidence="3">P450 monooxygenase</fullName>
    </submittedName>
</protein>
<dbReference type="SUPFAM" id="SSF48264">
    <property type="entry name" value="Cytochrome P450"/>
    <property type="match status" value="1"/>
</dbReference>
<dbReference type="PRINTS" id="PR00385">
    <property type="entry name" value="P450"/>
</dbReference>
<dbReference type="AlphaFoldDB" id="A0AAI8YSH7"/>
<comment type="cofactor">
    <cofactor evidence="2">
        <name>heme</name>
        <dbReference type="ChEBI" id="CHEBI:30413"/>
    </cofactor>
</comment>
<gene>
    <name evidence="3" type="ORF">LECACI_7A001179</name>
</gene>
<dbReference type="PRINTS" id="PR00463">
    <property type="entry name" value="EP450I"/>
</dbReference>
<name>A0AAI8YSH7_9PEZI</name>
<feature type="binding site" description="axial binding residue" evidence="2">
    <location>
        <position position="491"/>
    </location>
    <ligand>
        <name>heme</name>
        <dbReference type="ChEBI" id="CHEBI:30413"/>
    </ligand>
    <ligandPart>
        <name>Fe</name>
        <dbReference type="ChEBI" id="CHEBI:18248"/>
    </ligandPart>
</feature>
<dbReference type="InterPro" id="IPR050121">
    <property type="entry name" value="Cytochrome_P450_monoxygenase"/>
</dbReference>
<dbReference type="EMBL" id="CAVMBE010000004">
    <property type="protein sequence ID" value="CAK3821081.1"/>
    <property type="molecule type" value="Genomic_DNA"/>
</dbReference>
<dbReference type="InterPro" id="IPR002401">
    <property type="entry name" value="Cyt_P450_E_grp-I"/>
</dbReference>
<dbReference type="GO" id="GO:0005506">
    <property type="term" value="F:iron ion binding"/>
    <property type="evidence" value="ECO:0007669"/>
    <property type="project" value="InterPro"/>
</dbReference>
<keyword evidence="2" id="KW-0479">Metal-binding</keyword>
<dbReference type="InterPro" id="IPR001128">
    <property type="entry name" value="Cyt_P450"/>
</dbReference>
<evidence type="ECO:0000313" key="4">
    <source>
        <dbReference type="Proteomes" id="UP001296104"/>
    </source>
</evidence>
<dbReference type="Gene3D" id="1.10.630.10">
    <property type="entry name" value="Cytochrome P450"/>
    <property type="match status" value="1"/>
</dbReference>
<dbReference type="PANTHER" id="PTHR24305:SF166">
    <property type="entry name" value="CYTOCHROME P450 12A4, MITOCHONDRIAL-RELATED"/>
    <property type="match status" value="1"/>
</dbReference>
<dbReference type="Proteomes" id="UP001296104">
    <property type="component" value="Unassembled WGS sequence"/>
</dbReference>
<keyword evidence="4" id="KW-1185">Reference proteome</keyword>
<reference evidence="3" key="1">
    <citation type="submission" date="2023-11" db="EMBL/GenBank/DDBJ databases">
        <authorList>
            <person name="Alioto T."/>
            <person name="Alioto T."/>
            <person name="Gomez Garrido J."/>
        </authorList>
    </citation>
    <scope>NUCLEOTIDE SEQUENCE</scope>
</reference>
<dbReference type="InterPro" id="IPR036396">
    <property type="entry name" value="Cyt_P450_sf"/>
</dbReference>
<comment type="similarity">
    <text evidence="1">Belongs to the cytochrome P450 family.</text>
</comment>
<sequence length="550" mass="61650">MTFRTIIAALSTSLGSIPIVQASFDNAQASPENEWSWTTFRLLAVLCLAFSLYSILLHPEFINPLRHRWLSRNLYNQLVLQKTPAELLSHIATETPNDGLLALREPSSLTLLITRPSILTELLVSRASDFQRSTALQGFFKILTLDGLFTVSGDQHKSLKKRSLPHFSFRAIKNLYPLMWRQASHFASAVEANFNNIVPENDGTLTGTVELSDLTNESTFKVIGTTVFGRAHETSSDRAFDHLRSLLEFFLKPTASTTVYVALTFYSPSWVSKYVTYPLYQQAVRTSAALEKLCLQLVEEKRKQLRTDPESADLASHMIQSGHFTDYEIASQLLTYLVAGQETTAGAINWIYYLLARDARRQSLLRSEIRDALGGFSDVDSQNDLASILEGLPYLNGVINETLRLYPNVPVTQRVAVRDTTLAGFHIPAGTTVYLSPWLIQRSKEVWGPEADQFQPERWIRNEDGQQKLDPSGGMKSNVDYLPFLHGPRNCIGQNFARAELRCLTAALAMRFEWTLETDGDIPLSGVITINPEGGLRLRLKTLSSKDATD</sequence>
<comment type="caution">
    <text evidence="3">The sequence shown here is derived from an EMBL/GenBank/DDBJ whole genome shotgun (WGS) entry which is preliminary data.</text>
</comment>
<evidence type="ECO:0000313" key="3">
    <source>
        <dbReference type="EMBL" id="CAK3821081.1"/>
    </source>
</evidence>
<evidence type="ECO:0000256" key="2">
    <source>
        <dbReference type="PIRSR" id="PIRSR602401-1"/>
    </source>
</evidence>
<keyword evidence="2" id="KW-0408">Iron</keyword>
<proteinExistence type="inferred from homology"/>